<evidence type="ECO:0000313" key="3">
    <source>
        <dbReference type="Proteomes" id="UP000654370"/>
    </source>
</evidence>
<dbReference type="PANTHER" id="PTHR28112:SF1">
    <property type="entry name" value="SRP-INDEPENDENT TARGETING PROTEIN 3"/>
    <property type="match status" value="1"/>
</dbReference>
<dbReference type="OrthoDB" id="18139at2759"/>
<dbReference type="GO" id="GO:0005739">
    <property type="term" value="C:mitochondrion"/>
    <property type="evidence" value="ECO:0007669"/>
    <property type="project" value="TreeGrafter"/>
</dbReference>
<dbReference type="AlphaFoldDB" id="A0A8H7U6L7"/>
<accession>A0A8H7U6L7</accession>
<comment type="caution">
    <text evidence="2">The sequence shown here is derived from an EMBL/GenBank/DDBJ whole genome shotgun (WGS) entry which is preliminary data.</text>
</comment>
<feature type="transmembrane region" description="Helical" evidence="1">
    <location>
        <begin position="36"/>
        <end position="56"/>
    </location>
</feature>
<dbReference type="GO" id="GO:0005783">
    <property type="term" value="C:endoplasmic reticulum"/>
    <property type="evidence" value="ECO:0007669"/>
    <property type="project" value="InterPro"/>
</dbReference>
<dbReference type="Pfam" id="PF10032">
    <property type="entry name" value="Pho88"/>
    <property type="match status" value="1"/>
</dbReference>
<proteinExistence type="predicted"/>
<keyword evidence="3" id="KW-1185">Reference proteome</keyword>
<sequence>MGPPAFLTSPMINLGLMLGCMQLVKKIPFEDPQVLQYARIAYYGMNLLVIAWAYYLKSAIAKKNDRTQLAYAAAPKPSFGGQAAATEETVTTTVSEYDQAEIQKFITTTATSLAVISVLHFQFGINQPLLVQSIMPLKNFLIAKPVLIHVWGDAPEGDLARPWKADANPLAALMGGSGSSASTTEEHEKKE</sequence>
<dbReference type="PANTHER" id="PTHR28112">
    <property type="entry name" value="SRP-INDEPENDENT TARGETING PROTEIN 3"/>
    <property type="match status" value="1"/>
</dbReference>
<dbReference type="Proteomes" id="UP000654370">
    <property type="component" value="Unassembled WGS sequence"/>
</dbReference>
<evidence type="ECO:0000256" key="1">
    <source>
        <dbReference type="SAM" id="Phobius"/>
    </source>
</evidence>
<organism evidence="2 3">
    <name type="scientific">Mortierella isabellina</name>
    <name type="common">Filamentous fungus</name>
    <name type="synonym">Umbelopsis isabellina</name>
    <dbReference type="NCBI Taxonomy" id="91625"/>
    <lineage>
        <taxon>Eukaryota</taxon>
        <taxon>Fungi</taxon>
        <taxon>Fungi incertae sedis</taxon>
        <taxon>Mucoromycota</taxon>
        <taxon>Mucoromycotina</taxon>
        <taxon>Umbelopsidomycetes</taxon>
        <taxon>Umbelopsidales</taxon>
        <taxon>Umbelopsidaceae</taxon>
        <taxon>Umbelopsis</taxon>
    </lineage>
</organism>
<keyword evidence="1" id="KW-0472">Membrane</keyword>
<dbReference type="GO" id="GO:0045047">
    <property type="term" value="P:protein targeting to ER"/>
    <property type="evidence" value="ECO:0007669"/>
    <property type="project" value="InterPro"/>
</dbReference>
<gene>
    <name evidence="2" type="ORF">INT43_002928</name>
</gene>
<evidence type="ECO:0000313" key="2">
    <source>
        <dbReference type="EMBL" id="KAG2171306.1"/>
    </source>
</evidence>
<name>A0A8H7U6L7_MORIS</name>
<dbReference type="InterPro" id="IPR012098">
    <property type="entry name" value="SND3_fun"/>
</dbReference>
<reference evidence="2" key="1">
    <citation type="submission" date="2020-12" db="EMBL/GenBank/DDBJ databases">
        <title>Metabolic potential, ecology and presence of endohyphal bacteria is reflected in genomic diversity of Mucoromycotina.</title>
        <authorList>
            <person name="Muszewska A."/>
            <person name="Okrasinska A."/>
            <person name="Steczkiewicz K."/>
            <person name="Drgas O."/>
            <person name="Orlowska M."/>
            <person name="Perlinska-Lenart U."/>
            <person name="Aleksandrzak-Piekarczyk T."/>
            <person name="Szatraj K."/>
            <person name="Zielenkiewicz U."/>
            <person name="Pilsyk S."/>
            <person name="Malc E."/>
            <person name="Mieczkowski P."/>
            <person name="Kruszewska J.S."/>
            <person name="Biernat P."/>
            <person name="Pawlowska J."/>
        </authorList>
    </citation>
    <scope>NUCLEOTIDE SEQUENCE</scope>
    <source>
        <strain evidence="2">WA0000067209</strain>
    </source>
</reference>
<keyword evidence="1" id="KW-1133">Transmembrane helix</keyword>
<keyword evidence="1" id="KW-0812">Transmembrane</keyword>
<protein>
    <submittedName>
        <fullName evidence="2">Uncharacterized protein</fullName>
    </submittedName>
</protein>
<dbReference type="EMBL" id="JAEPQZ010000022">
    <property type="protein sequence ID" value="KAG2171306.1"/>
    <property type="molecule type" value="Genomic_DNA"/>
</dbReference>